<dbReference type="RefSeq" id="WP_061803481.1">
    <property type="nucleotide sequence ID" value="NZ_FOXX01000002.1"/>
</dbReference>
<dbReference type="PANTHER" id="PTHR11943">
    <property type="entry name" value="GALACTOSE-1-PHOSPHATE URIDYLYLTRANSFERASE"/>
    <property type="match status" value="1"/>
</dbReference>
<dbReference type="EMBL" id="FOXX01000002">
    <property type="protein sequence ID" value="SFQ34383.1"/>
    <property type="molecule type" value="Genomic_DNA"/>
</dbReference>
<dbReference type="GO" id="GO:0016779">
    <property type="term" value="F:nucleotidyltransferase activity"/>
    <property type="evidence" value="ECO:0007669"/>
    <property type="project" value="UniProtKB-KW"/>
</dbReference>
<gene>
    <name evidence="4" type="ORF">SAMN02745910_01009</name>
</gene>
<dbReference type="InterPro" id="IPR036265">
    <property type="entry name" value="HIT-like_sf"/>
</dbReference>
<dbReference type="Pfam" id="PF20956">
    <property type="entry name" value="DUF4931_C"/>
    <property type="match status" value="1"/>
</dbReference>
<dbReference type="PIRSF" id="PIRSF031505">
    <property type="entry name" value="GalT_short"/>
    <property type="match status" value="1"/>
</dbReference>
<dbReference type="SUPFAM" id="SSF54197">
    <property type="entry name" value="HIT-like"/>
    <property type="match status" value="1"/>
</dbReference>
<accession>A0A1I5XR11</accession>
<keyword evidence="4" id="KW-0548">Nucleotidyltransferase</keyword>
<organism evidence="4 5">
    <name type="scientific">Priestia endophytica DSM 13796</name>
    <dbReference type="NCBI Taxonomy" id="1121089"/>
    <lineage>
        <taxon>Bacteria</taxon>
        <taxon>Bacillati</taxon>
        <taxon>Bacillota</taxon>
        <taxon>Bacilli</taxon>
        <taxon>Bacillales</taxon>
        <taxon>Bacillaceae</taxon>
        <taxon>Priestia</taxon>
    </lineage>
</organism>
<reference evidence="4 5" key="1">
    <citation type="submission" date="2016-10" db="EMBL/GenBank/DDBJ databases">
        <authorList>
            <person name="Varghese N."/>
            <person name="Submissions S."/>
        </authorList>
    </citation>
    <scope>NUCLEOTIDE SEQUENCE [LARGE SCALE GENOMIC DNA]</scope>
    <source>
        <strain evidence="4 5">DSM 13796</strain>
    </source>
</reference>
<dbReference type="GeneID" id="93709746"/>
<dbReference type="PANTHER" id="PTHR11943:SF1">
    <property type="entry name" value="GALACTOSE-1-PHOSPHATE URIDYLYLTRANSFERASE"/>
    <property type="match status" value="1"/>
</dbReference>
<comment type="caution">
    <text evidence="4">The sequence shown here is derived from an EMBL/GenBank/DDBJ whole genome shotgun (WGS) entry which is preliminary data.</text>
</comment>
<proteinExistence type="predicted"/>
<evidence type="ECO:0000313" key="5">
    <source>
        <dbReference type="Proteomes" id="UP000182762"/>
    </source>
</evidence>
<dbReference type="Proteomes" id="UP000182762">
    <property type="component" value="Unassembled WGS sequence"/>
</dbReference>
<evidence type="ECO:0000259" key="2">
    <source>
        <dbReference type="Pfam" id="PF16285"/>
    </source>
</evidence>
<sequence>MTRAHLIFDSSIGKQKPETIVNRQNPCPFCNVEALTHIMDQKDSIIWLENKYPVLQDAFQTVIIETDECTSELSLYSKEHLHKLIDFALKKWKEMQENSQYKSVLFFKNHGPMSGGSLRHPHMQIVGLKNVDAYRELDERQFEGLTIHEENGVIFNLSTLPRVGFFEFNVRLKQGGEQTIFADLLQTAVHYVLHHFHRNCTSYNLFFYPLENKEVVVKILPRFSTSPLFMGYDIAQVSNKLSDVVQQVQELYFSQKK</sequence>
<evidence type="ECO:0000259" key="3">
    <source>
        <dbReference type="Pfam" id="PF20956"/>
    </source>
</evidence>
<keyword evidence="4" id="KW-0808">Transferase</keyword>
<dbReference type="Gene3D" id="3.30.428.10">
    <property type="entry name" value="HIT-like"/>
    <property type="match status" value="1"/>
</dbReference>
<dbReference type="InterPro" id="IPR049285">
    <property type="entry name" value="DUF4931_C"/>
</dbReference>
<dbReference type="InterPro" id="IPR001937">
    <property type="entry name" value="GalP_UDPtransf1"/>
</dbReference>
<protein>
    <recommendedName>
        <fullName evidence="1">Galactose-1-phosphate uridylyltransferase</fullName>
    </recommendedName>
</protein>
<dbReference type="InterPro" id="IPR012361">
    <property type="entry name" value="GalT_short"/>
</dbReference>
<feature type="domain" description="DUF4931" evidence="2">
    <location>
        <begin position="8"/>
        <end position="131"/>
    </location>
</feature>
<evidence type="ECO:0000256" key="1">
    <source>
        <dbReference type="ARBA" id="ARBA00016340"/>
    </source>
</evidence>
<dbReference type="InterPro" id="IPR046322">
    <property type="entry name" value="DUF4931"/>
</dbReference>
<feature type="domain" description="DUF4931" evidence="3">
    <location>
        <begin position="136"/>
        <end position="253"/>
    </location>
</feature>
<dbReference type="Pfam" id="PF16285">
    <property type="entry name" value="DUF4931_N"/>
    <property type="match status" value="1"/>
</dbReference>
<evidence type="ECO:0000313" key="4">
    <source>
        <dbReference type="EMBL" id="SFQ34383.1"/>
    </source>
</evidence>
<name>A0A1I5XR11_9BACI</name>
<keyword evidence="5" id="KW-1185">Reference proteome</keyword>